<evidence type="ECO:0000256" key="6">
    <source>
        <dbReference type="ARBA" id="ARBA00022454"/>
    </source>
</evidence>
<evidence type="ECO:0000256" key="17">
    <source>
        <dbReference type="SAM" id="MobiDB-lite"/>
    </source>
</evidence>
<evidence type="ECO:0000256" key="9">
    <source>
        <dbReference type="ARBA" id="ARBA00022679"/>
    </source>
</evidence>
<keyword evidence="6" id="KW-0158">Chromosome</keyword>
<feature type="domain" description="Post-SET" evidence="19">
    <location>
        <begin position="330"/>
        <end position="346"/>
    </location>
</feature>
<keyword evidence="16" id="KW-0175">Coiled coil</keyword>
<dbReference type="Proteomes" id="UP001447188">
    <property type="component" value="Unassembled WGS sequence"/>
</dbReference>
<evidence type="ECO:0000256" key="3">
    <source>
        <dbReference type="ARBA" id="ARBA00004286"/>
    </source>
</evidence>
<evidence type="ECO:0000256" key="7">
    <source>
        <dbReference type="ARBA" id="ARBA00022491"/>
    </source>
</evidence>
<feature type="compositionally biased region" description="Low complexity" evidence="17">
    <location>
        <begin position="598"/>
        <end position="607"/>
    </location>
</feature>
<comment type="caution">
    <text evidence="21">The sequence shown here is derived from an EMBL/GenBank/DDBJ whole genome shotgun (WGS) entry which is preliminary data.</text>
</comment>
<keyword evidence="11" id="KW-0805">Transcription regulation</keyword>
<dbReference type="Gene3D" id="1.10.1740.100">
    <property type="entry name" value="Set2, Rpb1 interacting domain"/>
    <property type="match status" value="1"/>
</dbReference>
<evidence type="ECO:0000313" key="21">
    <source>
        <dbReference type="EMBL" id="KAL0637043.1"/>
    </source>
</evidence>
<evidence type="ECO:0000259" key="18">
    <source>
        <dbReference type="PROSITE" id="PS50280"/>
    </source>
</evidence>
<dbReference type="SUPFAM" id="SSF47676">
    <property type="entry name" value="Conserved domain common to transcription factors TFIIS, elongin A, CRSP70"/>
    <property type="match status" value="1"/>
</dbReference>
<dbReference type="PROSITE" id="PS50868">
    <property type="entry name" value="POST_SET"/>
    <property type="match status" value="1"/>
</dbReference>
<dbReference type="PROSITE" id="PS50280">
    <property type="entry name" value="SET"/>
    <property type="match status" value="1"/>
</dbReference>
<feature type="compositionally biased region" description="Basic and acidic residues" evidence="17">
    <location>
        <begin position="648"/>
        <end position="659"/>
    </location>
</feature>
<feature type="region of interest" description="Disordered" evidence="17">
    <location>
        <begin position="833"/>
        <end position="979"/>
    </location>
</feature>
<evidence type="ECO:0000256" key="15">
    <source>
        <dbReference type="ARBA" id="ARBA00047545"/>
    </source>
</evidence>
<dbReference type="InterPro" id="IPR017923">
    <property type="entry name" value="TFIIS_N"/>
</dbReference>
<dbReference type="Pfam" id="PF08236">
    <property type="entry name" value="SRI"/>
    <property type="match status" value="1"/>
</dbReference>
<dbReference type="InterPro" id="IPR046341">
    <property type="entry name" value="SET_dom_sf"/>
</dbReference>
<dbReference type="Pfam" id="PF17907">
    <property type="entry name" value="AWS"/>
    <property type="match status" value="1"/>
</dbReference>
<feature type="region of interest" description="Disordered" evidence="17">
    <location>
        <begin position="648"/>
        <end position="673"/>
    </location>
</feature>
<protein>
    <recommendedName>
        <fullName evidence="5">Histone-lysine N-methyltransferase, H3 lysine-36 specific</fullName>
        <ecNumber evidence="4">2.1.1.359</ecNumber>
    </recommendedName>
    <alternativeName>
        <fullName evidence="14">SET domain-containing protein 2</fullName>
    </alternativeName>
</protein>
<dbReference type="GO" id="GO:0140999">
    <property type="term" value="F:histone H3K4 trimethyltransferase activity"/>
    <property type="evidence" value="ECO:0007669"/>
    <property type="project" value="UniProtKB-EC"/>
</dbReference>
<dbReference type="SMART" id="SM00508">
    <property type="entry name" value="PostSET"/>
    <property type="match status" value="1"/>
</dbReference>
<dbReference type="Pfam" id="PF08711">
    <property type="entry name" value="Med26"/>
    <property type="match status" value="1"/>
</dbReference>
<evidence type="ECO:0000256" key="2">
    <source>
        <dbReference type="ARBA" id="ARBA00004123"/>
    </source>
</evidence>
<dbReference type="Gene3D" id="2.170.270.10">
    <property type="entry name" value="SET domain"/>
    <property type="match status" value="1"/>
</dbReference>
<dbReference type="InterPro" id="IPR025788">
    <property type="entry name" value="Set2_fungi"/>
</dbReference>
<dbReference type="SUPFAM" id="SSF82199">
    <property type="entry name" value="SET domain"/>
    <property type="match status" value="1"/>
</dbReference>
<feature type="region of interest" description="Disordered" evidence="17">
    <location>
        <begin position="531"/>
        <end position="615"/>
    </location>
</feature>
<evidence type="ECO:0000256" key="14">
    <source>
        <dbReference type="ARBA" id="ARBA00030091"/>
    </source>
</evidence>
<dbReference type="SMART" id="SM00570">
    <property type="entry name" value="AWS"/>
    <property type="match status" value="1"/>
</dbReference>
<organism evidence="21 22">
    <name type="scientific">Discina gigas</name>
    <dbReference type="NCBI Taxonomy" id="1032678"/>
    <lineage>
        <taxon>Eukaryota</taxon>
        <taxon>Fungi</taxon>
        <taxon>Dikarya</taxon>
        <taxon>Ascomycota</taxon>
        <taxon>Pezizomycotina</taxon>
        <taxon>Pezizomycetes</taxon>
        <taxon>Pezizales</taxon>
        <taxon>Discinaceae</taxon>
        <taxon>Discina</taxon>
    </lineage>
</organism>
<comment type="catalytic activity">
    <reaction evidence="15">
        <text>L-lysyl(36)-[histone H3] + 3 S-adenosyl-L-methionine = N(6),N(6),N(6)-trimethyl-L-lysyl(36)-[histone H3] + 3 S-adenosyl-L-homocysteine + 3 H(+)</text>
        <dbReference type="Rhea" id="RHEA:60324"/>
        <dbReference type="Rhea" id="RHEA-COMP:9785"/>
        <dbReference type="Rhea" id="RHEA-COMP:15536"/>
        <dbReference type="ChEBI" id="CHEBI:15378"/>
        <dbReference type="ChEBI" id="CHEBI:29969"/>
        <dbReference type="ChEBI" id="CHEBI:57856"/>
        <dbReference type="ChEBI" id="CHEBI:59789"/>
        <dbReference type="ChEBI" id="CHEBI:61961"/>
        <dbReference type="EC" id="2.1.1.359"/>
    </reaction>
</comment>
<feature type="region of interest" description="Disordered" evidence="17">
    <location>
        <begin position="373"/>
        <end position="407"/>
    </location>
</feature>
<feature type="compositionally biased region" description="Basic and acidic residues" evidence="17">
    <location>
        <begin position="25"/>
        <end position="40"/>
    </location>
</feature>
<feature type="coiled-coil region" evidence="16">
    <location>
        <begin position="690"/>
        <end position="734"/>
    </location>
</feature>
<dbReference type="PROSITE" id="PS01159">
    <property type="entry name" value="WW_DOMAIN_1"/>
    <property type="match status" value="1"/>
</dbReference>
<accession>A0ABR3GMH5</accession>
<evidence type="ECO:0000259" key="20">
    <source>
        <dbReference type="PROSITE" id="PS51215"/>
    </source>
</evidence>
<feature type="region of interest" description="Disordered" evidence="17">
    <location>
        <begin position="1"/>
        <end position="114"/>
    </location>
</feature>
<keyword evidence="13" id="KW-0539">Nucleus</keyword>
<dbReference type="InterPro" id="IPR044437">
    <property type="entry name" value="SETD2/Set2_SET"/>
</dbReference>
<comment type="subcellular location">
    <subcellularLocation>
        <location evidence="3">Chromosome</location>
    </subcellularLocation>
    <subcellularLocation>
        <location evidence="2">Nucleus</location>
    </subcellularLocation>
</comment>
<dbReference type="PANTHER" id="PTHR22884">
    <property type="entry name" value="SET DOMAIN PROTEINS"/>
    <property type="match status" value="1"/>
</dbReference>
<dbReference type="SMART" id="SM00317">
    <property type="entry name" value="SET"/>
    <property type="match status" value="1"/>
</dbReference>
<evidence type="ECO:0000256" key="1">
    <source>
        <dbReference type="ARBA" id="ARBA00003901"/>
    </source>
</evidence>
<dbReference type="InterPro" id="IPR003616">
    <property type="entry name" value="Post-SET_dom"/>
</dbReference>
<gene>
    <name evidence="21" type="primary">SET2</name>
    <name evidence="21" type="ORF">Q9L58_004025</name>
</gene>
<name>A0ABR3GMH5_9PEZI</name>
<evidence type="ECO:0000313" key="22">
    <source>
        <dbReference type="Proteomes" id="UP001447188"/>
    </source>
</evidence>
<evidence type="ECO:0000259" key="19">
    <source>
        <dbReference type="PROSITE" id="PS50868"/>
    </source>
</evidence>
<proteinExistence type="predicted"/>
<dbReference type="InterPro" id="IPR013257">
    <property type="entry name" value="SRI"/>
</dbReference>
<keyword evidence="22" id="KW-1185">Reference proteome</keyword>
<feature type="compositionally biased region" description="Low complexity" evidence="17">
    <location>
        <begin position="55"/>
        <end position="74"/>
    </location>
</feature>
<feature type="compositionally biased region" description="Polar residues" evidence="17">
    <location>
        <begin position="907"/>
        <end position="917"/>
    </location>
</feature>
<evidence type="ECO:0000256" key="11">
    <source>
        <dbReference type="ARBA" id="ARBA00023015"/>
    </source>
</evidence>
<keyword evidence="8 21" id="KW-0489">Methyltransferase</keyword>
<feature type="compositionally biased region" description="Basic and acidic residues" evidence="17">
    <location>
        <begin position="538"/>
        <end position="566"/>
    </location>
</feature>
<reference evidence="21 22" key="1">
    <citation type="submission" date="2024-02" db="EMBL/GenBank/DDBJ databases">
        <title>Discinaceae phylogenomics.</title>
        <authorList>
            <person name="Dirks A.C."/>
            <person name="James T.Y."/>
        </authorList>
    </citation>
    <scope>NUCLEOTIDE SEQUENCE [LARGE SCALE GENOMIC DNA]</scope>
    <source>
        <strain evidence="21 22">ACD0624</strain>
    </source>
</reference>
<evidence type="ECO:0000256" key="10">
    <source>
        <dbReference type="ARBA" id="ARBA00022691"/>
    </source>
</evidence>
<keyword evidence="10" id="KW-0949">S-adenosyl-L-methionine</keyword>
<dbReference type="InterPro" id="IPR038190">
    <property type="entry name" value="SRI_sf"/>
</dbReference>
<dbReference type="CDD" id="cd19172">
    <property type="entry name" value="SET_SETD2"/>
    <property type="match status" value="1"/>
</dbReference>
<feature type="domain" description="SET" evidence="18">
    <location>
        <begin position="206"/>
        <end position="323"/>
    </location>
</feature>
<dbReference type="GO" id="GO:0032259">
    <property type="term" value="P:methylation"/>
    <property type="evidence" value="ECO:0007669"/>
    <property type="project" value="UniProtKB-KW"/>
</dbReference>
<keyword evidence="12" id="KW-0804">Transcription</keyword>
<evidence type="ECO:0000256" key="4">
    <source>
        <dbReference type="ARBA" id="ARBA00012178"/>
    </source>
</evidence>
<feature type="domain" description="AWS" evidence="20">
    <location>
        <begin position="150"/>
        <end position="204"/>
    </location>
</feature>
<dbReference type="InterPro" id="IPR001202">
    <property type="entry name" value="WW_dom"/>
</dbReference>
<dbReference type="InterPro" id="IPR050777">
    <property type="entry name" value="SET2_Histone-Lys_MeTrsfase"/>
</dbReference>
<keyword evidence="9 21" id="KW-0808">Transferase</keyword>
<evidence type="ECO:0000256" key="16">
    <source>
        <dbReference type="SAM" id="Coils"/>
    </source>
</evidence>
<dbReference type="PROSITE" id="PS51215">
    <property type="entry name" value="AWS"/>
    <property type="match status" value="1"/>
</dbReference>
<dbReference type="PROSITE" id="PS51568">
    <property type="entry name" value="SAM_MT43_SET2_1"/>
    <property type="match status" value="1"/>
</dbReference>
<dbReference type="EC" id="2.1.1.359" evidence="4"/>
<evidence type="ECO:0000256" key="8">
    <source>
        <dbReference type="ARBA" id="ARBA00022603"/>
    </source>
</evidence>
<sequence>MKKERSSNSRSPSSDGAETAMGGIKLEDSPTRDVVAEGKILRMGGEIGEAKKKSIGGSEASSSSSQHGKSRSPSPTKGDKKESSVDGDIGDFQKPKLLRAGSSNKVSKEKKPPALFDHLPDSTAAATSTFAVIDACIYSNKYIGDSGQDGEVMSCECREEWDGKHNVACGENSDCINRMTSMECTQDDSACGSDCQNKRFQKRQYADVSVIKTEKKGFGLRANVDIAANTFLYEYVGEVIDEGKFRQRMVKYDQEGIKHFYFMSLGKNEFIDATKKGGLARFCNHSCNPNCFIDKWVVGEKLRMGIFSKRDVKAGEELVFDYNVDRYGAEPQSCYCGESNCLGYIGGKTQTDAAPKLSHHIIEALGLEDSEDWSTATARKGRRPRKTGEDDEDYTEGGGGGVQTRPLSEADVTKVMSSLLHCKEKWIVAKLLNRILTSEDDAVPARVVKMHGYQILGKILHDYKNDENIVMMALNILKTFPRITKNKITSSKIEPTVQELSTDSTNEAVREKAKEILIDWSTLDTAFRIPRRAPTSTNEKERMNAYNDRNERDSRSKSLTPTRDRTSTPPARPRAQPREKSFQSQPPRGPRADRPQYNNGNHNGNHGSTNYPDNGNRRDVIPWGWHRAFHEGQMYYYANDGRTRWDVPTEQCRSNDRPVKTPGPPLRQGELPLDPGRAALQAIIDRIAHEQDEEKRLVKLGKQLEEEKRRIAVEEDSERRRKHKEKAVEKATNKDKVYDEEKTKNILMKTFAKVVANAVAKYEAELGGRDAVKKYAKEVTELLVRKEMKDGRQIVNPHLLMESQKRRDKIKTFIKPYIEKVIAHNANEKEKKKLQKEEYYRQRKSRKEKRVVHGGSSSSGKDQDDKNDTELEDRDGDDSKSPRTQMMEIVQEMSPIGDSVSPIGDSVSPTGRTQTPPCSTPGKRRRDEGTGDTEMECESEGRQSPKRIRPASPRRDMSPSPPANLNTEVMAGGGGVYVC</sequence>
<dbReference type="InterPro" id="IPR006560">
    <property type="entry name" value="AWS_dom"/>
</dbReference>
<dbReference type="EMBL" id="JBBBZM010000040">
    <property type="protein sequence ID" value="KAL0637043.1"/>
    <property type="molecule type" value="Genomic_DNA"/>
</dbReference>
<keyword evidence="7" id="KW-0678">Repressor</keyword>
<evidence type="ECO:0000256" key="13">
    <source>
        <dbReference type="ARBA" id="ARBA00023242"/>
    </source>
</evidence>
<dbReference type="InterPro" id="IPR001214">
    <property type="entry name" value="SET_dom"/>
</dbReference>
<evidence type="ECO:0000256" key="12">
    <source>
        <dbReference type="ARBA" id="ARBA00023163"/>
    </source>
</evidence>
<feature type="compositionally biased region" description="Basic residues" evidence="17">
    <location>
        <begin position="842"/>
        <end position="852"/>
    </location>
</feature>
<comment type="function">
    <text evidence="1">Histone methyltransferase that trimethylates histone H3 'Lys-36' forming H3K36me3. Involved in transcription elongation as well as in transcription repression.</text>
</comment>
<evidence type="ECO:0000256" key="5">
    <source>
        <dbReference type="ARBA" id="ARBA00018028"/>
    </source>
</evidence>
<dbReference type="InterPro" id="IPR035441">
    <property type="entry name" value="TFIIS/LEDGF_dom_sf"/>
</dbReference>
<dbReference type="Pfam" id="PF00856">
    <property type="entry name" value="SET"/>
    <property type="match status" value="1"/>
</dbReference>